<dbReference type="Proteomes" id="UP000092582">
    <property type="component" value="Chromosome 1"/>
</dbReference>
<gene>
    <name evidence="1" type="ORF">PA27867_3537</name>
</gene>
<evidence type="ECO:0000313" key="2">
    <source>
        <dbReference type="Proteomes" id="UP000092582"/>
    </source>
</evidence>
<dbReference type="AlphaFoldDB" id="A0A1B1BP94"/>
<dbReference type="STRING" id="670052.PA27867_3537"/>
<dbReference type="EMBL" id="CP016282">
    <property type="protein sequence ID" value="ANP74459.1"/>
    <property type="molecule type" value="Genomic_DNA"/>
</dbReference>
<dbReference type="RefSeq" id="WP_066598387.1">
    <property type="nucleotide sequence ID" value="NZ_CP016282.1"/>
</dbReference>
<keyword evidence="2" id="KW-1185">Reference proteome</keyword>
<reference evidence="1 2" key="1">
    <citation type="submission" date="2016-06" db="EMBL/GenBank/DDBJ databases">
        <title>Genome sequencing of Cryobacterium arcticum PAMC 27867.</title>
        <authorList>
            <person name="Lee J."/>
            <person name="Kim O.-S."/>
        </authorList>
    </citation>
    <scope>NUCLEOTIDE SEQUENCE [LARGE SCALE GENOMIC DNA]</scope>
    <source>
        <strain evidence="1 2">PAMC 27867</strain>
    </source>
</reference>
<evidence type="ECO:0000313" key="1">
    <source>
        <dbReference type="EMBL" id="ANP74459.1"/>
    </source>
</evidence>
<name>A0A1B1BP94_9MICO</name>
<proteinExistence type="predicted"/>
<organism evidence="1 2">
    <name type="scientific">Cryobacterium arcticum</name>
    <dbReference type="NCBI Taxonomy" id="670052"/>
    <lineage>
        <taxon>Bacteria</taxon>
        <taxon>Bacillati</taxon>
        <taxon>Actinomycetota</taxon>
        <taxon>Actinomycetes</taxon>
        <taxon>Micrococcales</taxon>
        <taxon>Microbacteriaceae</taxon>
        <taxon>Cryobacterium</taxon>
    </lineage>
</organism>
<accession>A0A1B1BP94</accession>
<dbReference type="KEGG" id="cart:PA27867_3537"/>
<sequence length="88" mass="9201">MQAYTLTVGDRPFRLHRSCDVAELTTALTSAVRAGGGMVSLPVAGDVTVAVLVSPGVCVVLEIHEVELATGVAGEVDFPWLAADDLEY</sequence>
<protein>
    <submittedName>
        <fullName evidence="1">Uncharacterized protein</fullName>
    </submittedName>
</protein>
<dbReference type="OrthoDB" id="5119276at2"/>